<reference evidence="1 2" key="1">
    <citation type="submission" date="2015-04" db="EMBL/GenBank/DDBJ databases">
        <title>Comparative genomics of rhizobia nodulating Arachis hypogaea in China.</title>
        <authorList>
            <person name="Li Y."/>
        </authorList>
    </citation>
    <scope>NUCLEOTIDE SEQUENCE [LARGE SCALE GENOMIC DNA]</scope>
    <source>
        <strain evidence="1 2">CCBAU 51757</strain>
    </source>
</reference>
<gene>
    <name evidence="1" type="ORF">XH99_28570</name>
</gene>
<dbReference type="EMBL" id="LBJQ01000089">
    <property type="protein sequence ID" value="RXH24231.1"/>
    <property type="molecule type" value="Genomic_DNA"/>
</dbReference>
<comment type="caution">
    <text evidence="1">The sequence shown here is derived from an EMBL/GenBank/DDBJ whole genome shotgun (WGS) entry which is preliminary data.</text>
</comment>
<accession>A0A4Q0RXP6</accession>
<name>A0A4Q0RXP6_9BRAD</name>
<evidence type="ECO:0000313" key="2">
    <source>
        <dbReference type="Proteomes" id="UP000289546"/>
    </source>
</evidence>
<keyword evidence="2" id="KW-1185">Reference proteome</keyword>
<protein>
    <submittedName>
        <fullName evidence="1">Uncharacterized protein</fullName>
    </submittedName>
</protein>
<organism evidence="1 2">
    <name type="scientific">Bradyrhizobium nanningense</name>
    <dbReference type="NCBI Taxonomy" id="1325118"/>
    <lineage>
        <taxon>Bacteria</taxon>
        <taxon>Pseudomonadati</taxon>
        <taxon>Pseudomonadota</taxon>
        <taxon>Alphaproteobacteria</taxon>
        <taxon>Hyphomicrobiales</taxon>
        <taxon>Nitrobacteraceae</taxon>
        <taxon>Bradyrhizobium</taxon>
    </lineage>
</organism>
<dbReference type="Proteomes" id="UP000289546">
    <property type="component" value="Unassembled WGS sequence"/>
</dbReference>
<evidence type="ECO:0000313" key="1">
    <source>
        <dbReference type="EMBL" id="RXH24231.1"/>
    </source>
</evidence>
<dbReference type="AlphaFoldDB" id="A0A4Q0RXP6"/>
<proteinExistence type="predicted"/>
<sequence>MGGAQADKATECTRAGLCYCINTDLRGAIQQNITDIRATIAAQRAAGKAVGYLSIPISSVAGSVFGENIKVAAEVKERVEERLGVHAAWLLNTGAKEFSLPASASGADYMLMWTNVLEGQDGLGDFDFVYFVGPSEFARHFGLTGKADLEKLEAYYDATAKTDADLKKIDRRAFRDYYGLRASVAFSLGAHDEWDIIKTINQKRIADTKFGIPKQIGVFFDGVAVAPGGLESPVSAGSAGACRD</sequence>